<dbReference type="InterPro" id="IPR020559">
    <property type="entry name" value="PRibGlycinamide_synth_CS"/>
</dbReference>
<evidence type="ECO:0000313" key="21">
    <source>
        <dbReference type="Proteomes" id="UP000283509"/>
    </source>
</evidence>
<comment type="caution">
    <text evidence="20">The sequence shown here is derived from an EMBL/GenBank/DDBJ whole genome shotgun (WGS) entry which is preliminary data.</text>
</comment>
<keyword evidence="15 18" id="KW-0464">Manganese</keyword>
<dbReference type="SUPFAM" id="SSF51246">
    <property type="entry name" value="Rudiment single hybrid motif"/>
    <property type="match status" value="1"/>
</dbReference>
<dbReference type="Pfam" id="PF02844">
    <property type="entry name" value="GARS_N"/>
    <property type="match status" value="1"/>
</dbReference>
<dbReference type="Gene3D" id="3.90.600.10">
    <property type="entry name" value="Phosphoribosylglycinamide synthetase, C-terminal domain"/>
    <property type="match status" value="1"/>
</dbReference>
<dbReference type="GO" id="GO:0004637">
    <property type="term" value="F:phosphoribosylamine-glycine ligase activity"/>
    <property type="evidence" value="ECO:0007669"/>
    <property type="project" value="UniProtKB-UniRule"/>
</dbReference>
<dbReference type="GO" id="GO:0005524">
    <property type="term" value="F:ATP binding"/>
    <property type="evidence" value="ECO:0007669"/>
    <property type="project" value="UniProtKB-UniRule"/>
</dbReference>
<keyword evidence="9 18" id="KW-0436">Ligase</keyword>
<dbReference type="SMART" id="SM01210">
    <property type="entry name" value="GARS_C"/>
    <property type="match status" value="1"/>
</dbReference>
<comment type="catalytic activity">
    <reaction evidence="18">
        <text>5-phospho-beta-D-ribosylamine + glycine + ATP = N(1)-(5-phospho-beta-D-ribosyl)glycinamide + ADP + phosphate + H(+)</text>
        <dbReference type="Rhea" id="RHEA:17453"/>
        <dbReference type="ChEBI" id="CHEBI:15378"/>
        <dbReference type="ChEBI" id="CHEBI:30616"/>
        <dbReference type="ChEBI" id="CHEBI:43474"/>
        <dbReference type="ChEBI" id="CHEBI:57305"/>
        <dbReference type="ChEBI" id="CHEBI:58681"/>
        <dbReference type="ChEBI" id="CHEBI:143788"/>
        <dbReference type="ChEBI" id="CHEBI:456216"/>
        <dbReference type="EC" id="6.3.4.13"/>
    </reaction>
</comment>
<dbReference type="SUPFAM" id="SSF52440">
    <property type="entry name" value="PreATP-grasp domain"/>
    <property type="match status" value="1"/>
</dbReference>
<evidence type="ECO:0000256" key="6">
    <source>
        <dbReference type="ARBA" id="ARBA00008630"/>
    </source>
</evidence>
<dbReference type="CDD" id="cd08645">
    <property type="entry name" value="FMT_core_GART"/>
    <property type="match status" value="1"/>
</dbReference>
<evidence type="ECO:0000256" key="9">
    <source>
        <dbReference type="ARBA" id="ARBA00022598"/>
    </source>
</evidence>
<evidence type="ECO:0000256" key="13">
    <source>
        <dbReference type="ARBA" id="ARBA00022755"/>
    </source>
</evidence>
<comment type="pathway">
    <text evidence="4 18">Purine metabolism; IMP biosynthesis via de novo pathway; N(1)-(5-phospho-D-ribosyl)glycinamide from 5-phospho-alpha-D-ribose 1-diphosphate: step 2/2.</text>
</comment>
<evidence type="ECO:0000256" key="18">
    <source>
        <dbReference type="RuleBase" id="RU363089"/>
    </source>
</evidence>
<evidence type="ECO:0000256" key="7">
    <source>
        <dbReference type="ARBA" id="ARBA00008696"/>
    </source>
</evidence>
<comment type="similarity">
    <text evidence="7 18">In the central section; belongs to the AIR synthase family.</text>
</comment>
<dbReference type="PROSITE" id="PS50975">
    <property type="entry name" value="ATP_GRASP"/>
    <property type="match status" value="1"/>
</dbReference>
<dbReference type="InterPro" id="IPR036477">
    <property type="entry name" value="Formyl_transf_N_sf"/>
</dbReference>
<comment type="pathway">
    <text evidence="2 18">Purine metabolism; IMP biosynthesis via de novo pathway; 5-amino-1-(5-phospho-D-ribosyl)imidazole from N(2)-formyl-N(1)-(5-phospho-D-ribosyl)glycinamide: step 2/2.</text>
</comment>
<dbReference type="NCBIfam" id="TIGR00639">
    <property type="entry name" value="PurN"/>
    <property type="match status" value="1"/>
</dbReference>
<evidence type="ECO:0000256" key="1">
    <source>
        <dbReference type="ARBA" id="ARBA00001946"/>
    </source>
</evidence>
<dbReference type="PROSITE" id="PS00184">
    <property type="entry name" value="GARS"/>
    <property type="match status" value="1"/>
</dbReference>
<evidence type="ECO:0000256" key="15">
    <source>
        <dbReference type="ARBA" id="ARBA00023211"/>
    </source>
</evidence>
<comment type="cofactor">
    <cofactor evidence="1">
        <name>Mg(2+)</name>
        <dbReference type="ChEBI" id="CHEBI:18420"/>
    </cofactor>
</comment>
<dbReference type="InterPro" id="IPR020562">
    <property type="entry name" value="PRibGlycinamide_synth_N"/>
</dbReference>
<evidence type="ECO:0000256" key="8">
    <source>
        <dbReference type="ARBA" id="ARBA00011738"/>
    </source>
</evidence>
<comment type="similarity">
    <text evidence="6 18">In the C-terminal section; belongs to the GART family.</text>
</comment>
<evidence type="ECO:0000256" key="3">
    <source>
        <dbReference type="ARBA" id="ARBA00005054"/>
    </source>
</evidence>
<evidence type="ECO:0000256" key="16">
    <source>
        <dbReference type="ARBA" id="ARBA00023268"/>
    </source>
</evidence>
<dbReference type="GO" id="GO:0046872">
    <property type="term" value="F:metal ion binding"/>
    <property type="evidence" value="ECO:0007669"/>
    <property type="project" value="UniProtKB-KW"/>
</dbReference>
<dbReference type="InterPro" id="IPR016188">
    <property type="entry name" value="PurM-like_N"/>
</dbReference>
<dbReference type="SUPFAM" id="SSF56042">
    <property type="entry name" value="PurM C-terminal domain-like"/>
    <property type="match status" value="1"/>
</dbReference>
<dbReference type="Pfam" id="PF00586">
    <property type="entry name" value="AIRS"/>
    <property type="match status" value="1"/>
</dbReference>
<reference evidence="20 21" key="1">
    <citation type="submission" date="2018-04" db="EMBL/GenBank/DDBJ databases">
        <authorList>
            <person name="Zhang X."/>
            <person name="Yuan J."/>
            <person name="Li F."/>
            <person name="Xiang J."/>
        </authorList>
    </citation>
    <scope>NUCLEOTIDE SEQUENCE [LARGE SCALE GENOMIC DNA]</scope>
    <source>
        <tissue evidence="20">Muscle</tissue>
    </source>
</reference>
<keyword evidence="12 17" id="KW-0547">Nucleotide-binding</keyword>
<evidence type="ECO:0000256" key="5">
    <source>
        <dbReference type="ARBA" id="ARBA00007423"/>
    </source>
</evidence>
<dbReference type="EC" id="6.3.4.13" evidence="18"/>
<dbReference type="HAMAP" id="MF_00741">
    <property type="entry name" value="AIRS"/>
    <property type="match status" value="1"/>
</dbReference>
<dbReference type="FunFam" id="3.30.1330.10:FF:000001">
    <property type="entry name" value="Phosphoribosylformylglycinamidine cyclo-ligase"/>
    <property type="match status" value="1"/>
</dbReference>
<evidence type="ECO:0000259" key="19">
    <source>
        <dbReference type="PROSITE" id="PS50975"/>
    </source>
</evidence>
<dbReference type="CDD" id="cd02196">
    <property type="entry name" value="PurM"/>
    <property type="match status" value="1"/>
</dbReference>
<dbReference type="FunFam" id="3.90.650.10:FF:000007">
    <property type="entry name" value="Trifunctional purine biosynthetic protein adenosine-3"/>
    <property type="match status" value="1"/>
</dbReference>
<reference evidence="20 21" key="2">
    <citation type="submission" date="2019-01" db="EMBL/GenBank/DDBJ databases">
        <title>The decoding of complex shrimp genome reveals the adaptation for benthos swimmer, frequently molting mechanism and breeding impact on genome.</title>
        <authorList>
            <person name="Sun Y."/>
            <person name="Gao Y."/>
            <person name="Yu Y."/>
        </authorList>
    </citation>
    <scope>NUCLEOTIDE SEQUENCE [LARGE SCALE GENOMIC DNA]</scope>
    <source>
        <tissue evidence="20">Muscle</tissue>
    </source>
</reference>
<dbReference type="PANTHER" id="PTHR10520:SF12">
    <property type="entry name" value="TRIFUNCTIONAL PURINE BIOSYNTHETIC PROTEIN ADENOSINE-3"/>
    <property type="match status" value="1"/>
</dbReference>
<evidence type="ECO:0000256" key="11">
    <source>
        <dbReference type="ARBA" id="ARBA00022723"/>
    </source>
</evidence>
<dbReference type="GO" id="GO:0006189">
    <property type="term" value="P:'de novo' IMP biosynthetic process"/>
    <property type="evidence" value="ECO:0007669"/>
    <property type="project" value="UniProtKB-UniRule"/>
</dbReference>
<evidence type="ECO:0000256" key="10">
    <source>
        <dbReference type="ARBA" id="ARBA00022679"/>
    </source>
</evidence>
<dbReference type="InterPro" id="IPR000115">
    <property type="entry name" value="PRibGlycinamide_synth"/>
</dbReference>
<dbReference type="PANTHER" id="PTHR10520">
    <property type="entry name" value="TRIFUNCTIONAL PURINE BIOSYNTHETIC PROTEIN ADENOSINE-3-RELATED"/>
    <property type="match status" value="1"/>
</dbReference>
<keyword evidence="13 18" id="KW-0658">Purine biosynthesis</keyword>
<dbReference type="Pfam" id="PF02843">
    <property type="entry name" value="GARS_C"/>
    <property type="match status" value="1"/>
</dbReference>
<keyword evidence="14 17" id="KW-0067">ATP-binding</keyword>
<dbReference type="SUPFAM" id="SSF56059">
    <property type="entry name" value="Glutathione synthetase ATP-binding domain-like"/>
    <property type="match status" value="1"/>
</dbReference>
<dbReference type="InterPro" id="IPR016185">
    <property type="entry name" value="PreATP-grasp_dom_sf"/>
</dbReference>
<dbReference type="Proteomes" id="UP000283509">
    <property type="component" value="Unassembled WGS sequence"/>
</dbReference>
<dbReference type="AlphaFoldDB" id="A0A423U8N9"/>
<dbReference type="FunFam" id="3.40.50.20:FF:000006">
    <property type="entry name" value="Phosphoribosylamine--glycine ligase, chloroplastic"/>
    <property type="match status" value="1"/>
</dbReference>
<evidence type="ECO:0000256" key="17">
    <source>
        <dbReference type="PROSITE-ProRule" id="PRU00409"/>
    </source>
</evidence>
<evidence type="ECO:0000256" key="12">
    <source>
        <dbReference type="ARBA" id="ARBA00022741"/>
    </source>
</evidence>
<dbReference type="InterPro" id="IPR011054">
    <property type="entry name" value="Rudment_hybrid_motif"/>
</dbReference>
<dbReference type="Pfam" id="PF02769">
    <property type="entry name" value="AIRS_C"/>
    <property type="match status" value="1"/>
</dbReference>
<dbReference type="EC" id="2.1.2.2" evidence="18"/>
<dbReference type="UniPathway" id="UPA00074">
    <property type="reaction ID" value="UER00125"/>
</dbReference>
<feature type="domain" description="ATP-grasp" evidence="19">
    <location>
        <begin position="169"/>
        <end position="374"/>
    </location>
</feature>
<protein>
    <recommendedName>
        <fullName evidence="18">Trifunctional purine biosynthetic protein adenosine-3</fullName>
    </recommendedName>
    <domain>
        <recommendedName>
            <fullName evidence="18">Phosphoribosylamine--glycine ligase</fullName>
            <ecNumber evidence="18">6.3.4.13</ecNumber>
        </recommendedName>
        <alternativeName>
            <fullName evidence="18">Glycinamide ribonucleotide synthetase</fullName>
            <shortName evidence="18">GARS</shortName>
        </alternativeName>
        <alternativeName>
            <fullName evidence="18">Phosphoribosylglycinamide synthetase</fullName>
        </alternativeName>
    </domain>
    <domain>
        <recommendedName>
            <fullName evidence="18">Phosphoribosylformylglycinamidine cyclo-ligase</fullName>
            <ecNumber evidence="18">6.3.3.1</ecNumber>
        </recommendedName>
        <alternativeName>
            <fullName evidence="18">AIR synthase</fullName>
            <shortName evidence="18">AIRS</shortName>
        </alternativeName>
        <alternativeName>
            <fullName evidence="18">Phosphoribosyl-aminoimidazole synthetase</fullName>
        </alternativeName>
    </domain>
    <domain>
        <recommendedName>
            <fullName evidence="18">Phosphoribosylglycinamide formyltransferase</fullName>
            <ecNumber evidence="18">2.1.2.2</ecNumber>
        </recommendedName>
        <alternativeName>
            <fullName evidence="18">5'-phosphoribosylglycinamide transformylase</fullName>
        </alternativeName>
        <alternativeName>
            <fullName evidence="18">GAR transformylase</fullName>
            <shortName evidence="18">GART</shortName>
        </alternativeName>
    </domain>
</protein>
<organism evidence="20 21">
    <name type="scientific">Penaeus vannamei</name>
    <name type="common">Whiteleg shrimp</name>
    <name type="synonym">Litopenaeus vannamei</name>
    <dbReference type="NCBI Taxonomy" id="6689"/>
    <lineage>
        <taxon>Eukaryota</taxon>
        <taxon>Metazoa</taxon>
        <taxon>Ecdysozoa</taxon>
        <taxon>Arthropoda</taxon>
        <taxon>Crustacea</taxon>
        <taxon>Multicrustacea</taxon>
        <taxon>Malacostraca</taxon>
        <taxon>Eumalacostraca</taxon>
        <taxon>Eucarida</taxon>
        <taxon>Decapoda</taxon>
        <taxon>Dendrobranchiata</taxon>
        <taxon>Penaeoidea</taxon>
        <taxon>Penaeidae</taxon>
        <taxon>Penaeus</taxon>
    </lineage>
</organism>
<dbReference type="InterPro" id="IPR037123">
    <property type="entry name" value="PRibGlycinamide_synth_C_sf"/>
</dbReference>
<evidence type="ECO:0000256" key="4">
    <source>
        <dbReference type="ARBA" id="ARBA00005174"/>
    </source>
</evidence>
<sequence length="1056" mass="110577">MNSCKVGSQKVLSKGLCEGHEDRAPCCLDASVHSAWALVGWLEGELADYSFVFSWSSCKMSVVLVLGSGGREHALATALASSPSLASVLAAPGNAGTNSTPRVTNIAVNVKDHQSVVATCRERGVSVVVVGPEDPLADGLADSLNDAGIKVFGPSKGAAQIESSKAWAKDFMQRHNVPTARYRTFASPADAKEFIKSESWCGYVVKASGLAAGKGVVVTTSVAEALEAVDTVSSSFGVAGDTLVVEELLEGEEVSVLCFTDGTSISVMPPAQDHKRLKEGDEGPNTGGMGAYCPCPLVTQQQLDTIRETVLQRTVDGLRKEGIPFVGVLYAGLMMTSSGPKVLEFNCRFGDPETQVILPLLRSDLYDVVMGCVDGRLGNVEVKFDTEMSCVAVCLVSGGYPGSYPKGKVITGADDVTKNDASVRVYHAGTKLDGDALVTSGGRVLAVTVTDRSLAAAAAKATAAAAKVHFDGVFYRRDIAAKAITRHAVYQGGVTYKDSGVDIEAGDALVAAIKDVAAATSRSGVVGGLGSFGGLFDVKAAGYKDPLLVSGTDGVGTKLKVAQAAGIHDTVGQDLVAMCVNDVLVHGAEPLFYLDYFATGKLEVGVAASVVKGVADGCSLAGCALIGGETAEMPGLYSPGEYDLAGFTVGAVERENLLPRMSDISDGDVLVGLASSGLHSNGFSLVRRIVEAANLSYSDPAPFCPSSSLGSELLKPTRIYPKMLVAALRSGRVKAAAHITGGGLTENLPRVLPERLGATLHARRWTVQPVFQWLAAHGVSPSEMARTFNCGLGMVLVVAPPDLDAVMKLLPEGQVVGALRPHTQGSSRVVLEGLEDVLREGASSLLAKCPSLTAPRRRVGVLISGSGTNLQALLDHTRSGLSSAQIVLVISNVAGVKGLQRAQDAGVATKVIPHKNYKSRQEFDAALTKALEEAGIELICLAGFMRILTGEFVRRWRGRLLNIHPSLLPSFKGMHAQRQALEAGVTLTGCTVHFVSEEVDCGAVVTQEAVPVLVGDTEDALVERIKTAEHKAFPRAMEMVARGQVRLGEDGKCIRI</sequence>
<dbReference type="InterPro" id="IPR011761">
    <property type="entry name" value="ATP-grasp"/>
</dbReference>
<keyword evidence="21" id="KW-1185">Reference proteome</keyword>
<evidence type="ECO:0000256" key="2">
    <source>
        <dbReference type="ARBA" id="ARBA00004686"/>
    </source>
</evidence>
<dbReference type="Pfam" id="PF00551">
    <property type="entry name" value="Formyl_trans_N"/>
    <property type="match status" value="1"/>
</dbReference>
<evidence type="ECO:0000256" key="14">
    <source>
        <dbReference type="ARBA" id="ARBA00022840"/>
    </source>
</evidence>
<dbReference type="InterPro" id="IPR013815">
    <property type="entry name" value="ATP_grasp_subdomain_1"/>
</dbReference>
<dbReference type="Gene3D" id="3.30.1490.20">
    <property type="entry name" value="ATP-grasp fold, A domain"/>
    <property type="match status" value="1"/>
</dbReference>
<name>A0A423U8N9_PENVA</name>
<dbReference type="InterPro" id="IPR036676">
    <property type="entry name" value="PurM-like_C_sf"/>
</dbReference>
<dbReference type="PROSITE" id="PS00373">
    <property type="entry name" value="GART"/>
    <property type="match status" value="1"/>
</dbReference>
<dbReference type="SUPFAM" id="SSF53328">
    <property type="entry name" value="Formyltransferase"/>
    <property type="match status" value="1"/>
</dbReference>
<dbReference type="InterPro" id="IPR002376">
    <property type="entry name" value="Formyl_transf_N"/>
</dbReference>
<keyword evidence="11 18" id="KW-0479">Metal-binding</keyword>
<comment type="catalytic activity">
    <reaction evidence="18">
        <text>N(1)-(5-phospho-beta-D-ribosyl)glycinamide + (6R)-10-formyltetrahydrofolate = N(2)-formyl-N(1)-(5-phospho-beta-D-ribosyl)glycinamide + (6S)-5,6,7,8-tetrahydrofolate + H(+)</text>
        <dbReference type="Rhea" id="RHEA:15053"/>
        <dbReference type="ChEBI" id="CHEBI:15378"/>
        <dbReference type="ChEBI" id="CHEBI:57453"/>
        <dbReference type="ChEBI" id="CHEBI:143788"/>
        <dbReference type="ChEBI" id="CHEBI:147286"/>
        <dbReference type="ChEBI" id="CHEBI:195366"/>
        <dbReference type="EC" id="2.1.2.2"/>
    </reaction>
</comment>
<dbReference type="NCBIfam" id="TIGR00878">
    <property type="entry name" value="purM"/>
    <property type="match status" value="1"/>
</dbReference>
<dbReference type="STRING" id="6689.A0A423U8N9"/>
<dbReference type="SMART" id="SM01209">
    <property type="entry name" value="GARS_A"/>
    <property type="match status" value="1"/>
</dbReference>
<evidence type="ECO:0000313" key="20">
    <source>
        <dbReference type="EMBL" id="ROT85031.1"/>
    </source>
</evidence>
<dbReference type="InterPro" id="IPR036921">
    <property type="entry name" value="PurM-like_N_sf"/>
</dbReference>
<dbReference type="InterPro" id="IPR020561">
    <property type="entry name" value="PRibGlycinamid_synth_ATP-grasp"/>
</dbReference>
<dbReference type="NCBIfam" id="TIGR00877">
    <property type="entry name" value="purD"/>
    <property type="match status" value="1"/>
</dbReference>
<dbReference type="FunFam" id="3.90.600.10:FF:000001">
    <property type="entry name" value="Trifunctional purine biosynthetic protein adenosine-3"/>
    <property type="match status" value="1"/>
</dbReference>
<dbReference type="InterPro" id="IPR020560">
    <property type="entry name" value="PRibGlycinamide_synth_C-dom"/>
</dbReference>
<dbReference type="Gene3D" id="3.30.470.20">
    <property type="entry name" value="ATP-grasp fold, B domain"/>
    <property type="match status" value="1"/>
</dbReference>
<comment type="similarity">
    <text evidence="5 18">In the N-terminal section; belongs to the GARS family.</text>
</comment>
<dbReference type="InterPro" id="IPR004733">
    <property type="entry name" value="PurM_cligase"/>
</dbReference>
<dbReference type="HAMAP" id="MF_00138">
    <property type="entry name" value="GARS"/>
    <property type="match status" value="1"/>
</dbReference>
<dbReference type="GO" id="GO:0004644">
    <property type="term" value="F:phosphoribosylglycinamide formyltransferase activity"/>
    <property type="evidence" value="ECO:0007669"/>
    <property type="project" value="UniProtKB-EC"/>
</dbReference>
<accession>A0A423U8N9</accession>
<dbReference type="Gene3D" id="3.40.50.170">
    <property type="entry name" value="Formyl transferase, N-terminal domain"/>
    <property type="match status" value="1"/>
</dbReference>
<proteinExistence type="inferred from homology"/>
<comment type="catalytic activity">
    <reaction evidence="18">
        <text>2-formamido-N(1)-(5-O-phospho-beta-D-ribosyl)acetamidine + ATP = 5-amino-1-(5-phospho-beta-D-ribosyl)imidazole + ADP + phosphate + H(+)</text>
        <dbReference type="Rhea" id="RHEA:23032"/>
        <dbReference type="ChEBI" id="CHEBI:15378"/>
        <dbReference type="ChEBI" id="CHEBI:30616"/>
        <dbReference type="ChEBI" id="CHEBI:43474"/>
        <dbReference type="ChEBI" id="CHEBI:137981"/>
        <dbReference type="ChEBI" id="CHEBI:147287"/>
        <dbReference type="ChEBI" id="CHEBI:456216"/>
        <dbReference type="EC" id="6.3.3.1"/>
    </reaction>
</comment>
<dbReference type="GO" id="GO:0004641">
    <property type="term" value="F:phosphoribosylformylglycinamidine cyclo-ligase activity"/>
    <property type="evidence" value="ECO:0007669"/>
    <property type="project" value="UniProtKB-EC"/>
</dbReference>
<keyword evidence="16 18" id="KW-0511">Multifunctional enzyme</keyword>
<dbReference type="Gene3D" id="3.30.1330.10">
    <property type="entry name" value="PurM-like, N-terminal domain"/>
    <property type="match status" value="1"/>
</dbReference>
<comment type="subunit">
    <text evidence="8">Homodimer.</text>
</comment>
<dbReference type="GO" id="GO:0005829">
    <property type="term" value="C:cytosol"/>
    <property type="evidence" value="ECO:0007669"/>
    <property type="project" value="TreeGrafter"/>
</dbReference>
<dbReference type="Gene3D" id="3.40.50.20">
    <property type="match status" value="1"/>
</dbReference>
<dbReference type="InterPro" id="IPR001555">
    <property type="entry name" value="GART_AS"/>
</dbReference>
<dbReference type="EMBL" id="QCYY01000454">
    <property type="protein sequence ID" value="ROT85031.1"/>
    <property type="molecule type" value="Genomic_DNA"/>
</dbReference>
<comment type="pathway">
    <text evidence="3 18">Purine metabolism; IMP biosynthesis via de novo pathway; N(2)-formyl-N(1)-(5-phospho-D-ribosyl)glycinamide from N(1)-(5-phospho-D-ribosyl)glycinamide (10-formyl THF route): step 1/1.</text>
</comment>
<dbReference type="Pfam" id="PF01071">
    <property type="entry name" value="GARS_A"/>
    <property type="match status" value="1"/>
</dbReference>
<dbReference type="FunFam" id="3.40.50.170:FF:000006">
    <property type="entry name" value="Trifunctional purine biosynthetic protein adenosine-3"/>
    <property type="match status" value="1"/>
</dbReference>
<dbReference type="EC" id="6.3.3.1" evidence="18"/>
<dbReference type="Gene3D" id="3.90.650.10">
    <property type="entry name" value="PurM-like C-terminal domain"/>
    <property type="match status" value="1"/>
</dbReference>
<keyword evidence="10" id="KW-0808">Transferase</keyword>
<dbReference type="SUPFAM" id="SSF55326">
    <property type="entry name" value="PurM N-terminal domain-like"/>
    <property type="match status" value="1"/>
</dbReference>
<dbReference type="HAMAP" id="MF_01930">
    <property type="entry name" value="PurN"/>
    <property type="match status" value="1"/>
</dbReference>
<dbReference type="GO" id="GO:0046084">
    <property type="term" value="P:adenine biosynthetic process"/>
    <property type="evidence" value="ECO:0007669"/>
    <property type="project" value="TreeGrafter"/>
</dbReference>
<dbReference type="InterPro" id="IPR004607">
    <property type="entry name" value="GART"/>
</dbReference>
<dbReference type="OrthoDB" id="6374765at2759"/>
<gene>
    <name evidence="20" type="ORF">C7M84_021572</name>
</gene>
<dbReference type="FunFam" id="3.30.470.20:FF:000018">
    <property type="entry name" value="Trifunctional purine biosynthetic protein adenosine-3"/>
    <property type="match status" value="1"/>
</dbReference>
<dbReference type="InterPro" id="IPR010918">
    <property type="entry name" value="PurM-like_C_dom"/>
</dbReference>